<reference evidence="11 12" key="1">
    <citation type="submission" date="2024-04" db="EMBL/GenBank/DDBJ databases">
        <authorList>
            <consortium name="Genoscope - CEA"/>
            <person name="William W."/>
        </authorList>
    </citation>
    <scope>NUCLEOTIDE SEQUENCE [LARGE SCALE GENOMIC DNA]</scope>
</reference>
<evidence type="ECO:0000256" key="3">
    <source>
        <dbReference type="ARBA" id="ARBA00022692"/>
    </source>
</evidence>
<keyword evidence="5 8" id="KW-0175">Coiled coil</keyword>
<proteinExistence type="inferred from homology"/>
<dbReference type="InterPro" id="IPR024461">
    <property type="entry name" value="CCDC90-like"/>
</dbReference>
<comment type="subcellular location">
    <subcellularLocation>
        <location evidence="1">Mitochondrion membrane</location>
    </subcellularLocation>
</comment>
<dbReference type="FunFam" id="1.20.5.340:FF:000015">
    <property type="entry name" value="Mitochondrial calcium uniporter regulator 1"/>
    <property type="match status" value="1"/>
</dbReference>
<evidence type="ECO:0000256" key="2">
    <source>
        <dbReference type="ARBA" id="ARBA00007224"/>
    </source>
</evidence>
<keyword evidence="6" id="KW-0496">Mitochondrion</keyword>
<evidence type="ECO:0000256" key="7">
    <source>
        <dbReference type="ARBA" id="ARBA00023136"/>
    </source>
</evidence>
<organism evidence="11 12">
    <name type="scientific">Lymnaea stagnalis</name>
    <name type="common">Great pond snail</name>
    <name type="synonym">Helix stagnalis</name>
    <dbReference type="NCBI Taxonomy" id="6523"/>
    <lineage>
        <taxon>Eukaryota</taxon>
        <taxon>Metazoa</taxon>
        <taxon>Spiralia</taxon>
        <taxon>Lophotrochozoa</taxon>
        <taxon>Mollusca</taxon>
        <taxon>Gastropoda</taxon>
        <taxon>Heterobranchia</taxon>
        <taxon>Euthyneura</taxon>
        <taxon>Panpulmonata</taxon>
        <taxon>Hygrophila</taxon>
        <taxon>Lymnaeoidea</taxon>
        <taxon>Lymnaeidae</taxon>
        <taxon>Lymnaea</taxon>
    </lineage>
</organism>
<protein>
    <recommendedName>
        <fullName evidence="13">Mitochondrial calcium uniporter regulator 1</fullName>
    </recommendedName>
</protein>
<keyword evidence="12" id="KW-1185">Reference proteome</keyword>
<keyword evidence="4 10" id="KW-1133">Transmembrane helix</keyword>
<evidence type="ECO:0000313" key="11">
    <source>
        <dbReference type="EMBL" id="CAL1532735.1"/>
    </source>
</evidence>
<dbReference type="Pfam" id="PF07798">
    <property type="entry name" value="CCDC90-like"/>
    <property type="match status" value="1"/>
</dbReference>
<feature type="region of interest" description="Disordered" evidence="9">
    <location>
        <begin position="54"/>
        <end position="94"/>
    </location>
</feature>
<comment type="caution">
    <text evidence="11">The sequence shown here is derived from an EMBL/GenBank/DDBJ whole genome shotgun (WGS) entry which is preliminary data.</text>
</comment>
<evidence type="ECO:0000256" key="8">
    <source>
        <dbReference type="SAM" id="Coils"/>
    </source>
</evidence>
<dbReference type="PANTHER" id="PTHR14360">
    <property type="entry name" value="PROTEIN FMP32, MITOCHONDRIAL"/>
    <property type="match status" value="1"/>
</dbReference>
<dbReference type="AlphaFoldDB" id="A0AAV2HH76"/>
<dbReference type="Proteomes" id="UP001497497">
    <property type="component" value="Unassembled WGS sequence"/>
</dbReference>
<evidence type="ECO:0000256" key="6">
    <source>
        <dbReference type="ARBA" id="ARBA00023128"/>
    </source>
</evidence>
<gene>
    <name evidence="11" type="ORF">GSLYS_00006753001</name>
</gene>
<keyword evidence="3 10" id="KW-0812">Transmembrane</keyword>
<evidence type="ECO:0000256" key="10">
    <source>
        <dbReference type="SAM" id="Phobius"/>
    </source>
</evidence>
<name>A0AAV2HH76_LYMST</name>
<dbReference type="Gene3D" id="1.20.5.340">
    <property type="match status" value="1"/>
</dbReference>
<dbReference type="PANTHER" id="PTHR14360:SF1">
    <property type="entry name" value="PROTEIN FMP32, MITOCHONDRIAL"/>
    <property type="match status" value="1"/>
</dbReference>
<evidence type="ECO:0008006" key="13">
    <source>
        <dbReference type="Google" id="ProtNLM"/>
    </source>
</evidence>
<feature type="transmembrane region" description="Helical" evidence="10">
    <location>
        <begin position="334"/>
        <end position="356"/>
    </location>
</feature>
<accession>A0AAV2HH76</accession>
<dbReference type="GO" id="GO:0031966">
    <property type="term" value="C:mitochondrial membrane"/>
    <property type="evidence" value="ECO:0007669"/>
    <property type="project" value="UniProtKB-SubCell"/>
</dbReference>
<dbReference type="EMBL" id="CAXITT010000124">
    <property type="protein sequence ID" value="CAL1532735.1"/>
    <property type="molecule type" value="Genomic_DNA"/>
</dbReference>
<evidence type="ECO:0000256" key="4">
    <source>
        <dbReference type="ARBA" id="ARBA00022989"/>
    </source>
</evidence>
<evidence type="ECO:0000256" key="9">
    <source>
        <dbReference type="SAM" id="MobiDB-lite"/>
    </source>
</evidence>
<keyword evidence="7 10" id="KW-0472">Membrane</keyword>
<evidence type="ECO:0000256" key="1">
    <source>
        <dbReference type="ARBA" id="ARBA00004325"/>
    </source>
</evidence>
<feature type="compositionally biased region" description="Low complexity" evidence="9">
    <location>
        <begin position="72"/>
        <end position="89"/>
    </location>
</feature>
<sequence length="357" mass="40122">MINIRRFRINQVVNLTLTQLHHPKCKSRASGKRFFKLSVFLKNDGINAPTLQAQPSEKVSSAKPITGKLNQISSSKPSSSTHSHTGTISDQQSAGVRLLQPDLQPNILNNPKVLSPAALTQDARREILSPNLTVDNPKDKMQISSHNLRTTFDSPTTSPSEENSLLASRRVDPTTVRQVYYFDTLAFTKKLESRGFTREQAEGCAECLVEIINTTLDHQGRHMVTKPQQEIAVQQLMSEIVSVKKDMTLLQKSEFSSLKTETEKMSIELSQVQGHMNDEIVKLKGQFSLDINLERGRAIEAHAENEKKLQQLHNKIETEIANLKTIYEVYRNDVFKYAGGTVIAVATLMLGVIRLWF</sequence>
<evidence type="ECO:0000313" key="12">
    <source>
        <dbReference type="Proteomes" id="UP001497497"/>
    </source>
</evidence>
<feature type="coiled-coil region" evidence="8">
    <location>
        <begin position="299"/>
        <end position="333"/>
    </location>
</feature>
<feature type="region of interest" description="Disordered" evidence="9">
    <location>
        <begin position="147"/>
        <end position="166"/>
    </location>
</feature>
<comment type="similarity">
    <text evidence="2">Belongs to the CCDC90 family.</text>
</comment>
<evidence type="ECO:0000256" key="5">
    <source>
        <dbReference type="ARBA" id="ARBA00023054"/>
    </source>
</evidence>